<evidence type="ECO:0000313" key="3">
    <source>
        <dbReference type="Proteomes" id="UP000652847"/>
    </source>
</evidence>
<name>A0A8I0ADG2_9FIRM</name>
<accession>A0A8I0ADG2</accession>
<organism evidence="2 3">
    <name type="scientific">Blautia segnis</name>
    <dbReference type="NCBI Taxonomy" id="2763030"/>
    <lineage>
        <taxon>Bacteria</taxon>
        <taxon>Bacillati</taxon>
        <taxon>Bacillota</taxon>
        <taxon>Clostridia</taxon>
        <taxon>Lachnospirales</taxon>
        <taxon>Lachnospiraceae</taxon>
        <taxon>Blautia</taxon>
    </lineage>
</organism>
<dbReference type="EMBL" id="JACOOT010000039">
    <property type="protein sequence ID" value="MBC5652645.1"/>
    <property type="molecule type" value="Genomic_DNA"/>
</dbReference>
<feature type="chain" id="PRO_5034271710" description="DUF4179 domain-containing protein" evidence="1">
    <location>
        <begin position="32"/>
        <end position="331"/>
    </location>
</feature>
<proteinExistence type="predicted"/>
<evidence type="ECO:0000256" key="1">
    <source>
        <dbReference type="SAM" id="SignalP"/>
    </source>
</evidence>
<gene>
    <name evidence="2" type="ORF">H8S54_16420</name>
</gene>
<protein>
    <recommendedName>
        <fullName evidence="4">DUF4179 domain-containing protein</fullName>
    </recommendedName>
</protein>
<evidence type="ECO:0000313" key="2">
    <source>
        <dbReference type="EMBL" id="MBC5652645.1"/>
    </source>
</evidence>
<reference evidence="2 3" key="1">
    <citation type="submission" date="2020-08" db="EMBL/GenBank/DDBJ databases">
        <title>Genome public.</title>
        <authorList>
            <person name="Liu C."/>
            <person name="Sun Q."/>
        </authorList>
    </citation>
    <scope>NUCLEOTIDE SEQUENCE [LARGE SCALE GENOMIC DNA]</scope>
    <source>
        <strain evidence="2 3">BX17</strain>
    </source>
</reference>
<dbReference type="Proteomes" id="UP000652847">
    <property type="component" value="Unassembled WGS sequence"/>
</dbReference>
<feature type="signal peptide" evidence="1">
    <location>
        <begin position="1"/>
        <end position="31"/>
    </location>
</feature>
<evidence type="ECO:0008006" key="4">
    <source>
        <dbReference type="Google" id="ProtNLM"/>
    </source>
</evidence>
<keyword evidence="1" id="KW-0732">Signal</keyword>
<dbReference type="RefSeq" id="WP_186901849.1">
    <property type="nucleotide sequence ID" value="NZ_JACOOT010000039.1"/>
</dbReference>
<sequence length="331" mass="36778">MEFLKKPKWKRILLAVVCFLALAVLASGSYAAYNSQAFQRGVVRNGNGETIRFTSNYLQTCASGSTDYAGRTILYDKSLKKDDPISFDIYIYNYANGNPSLSSDRDITYTLQLNFENGNGNNYKVNDETVNNNTYTISNQVLRGRKDNYFKYTISFPGTDLDKLKIVAIATPTNLSVTNEQLLAAVITPCTGSTINSFSWAGKFIDATSGVDPAFYDGFNYEVLISSGVADATLKWDTDTVEIDKFFLINLGKTENEIKKILDDGILTFEMNQPEGTGDYLIPFYIKKKSNLLDKDSNSVEWEELSNKITFTAKEKGNGSVTVTPTPIATQ</sequence>
<keyword evidence="3" id="KW-1185">Reference proteome</keyword>
<comment type="caution">
    <text evidence="2">The sequence shown here is derived from an EMBL/GenBank/DDBJ whole genome shotgun (WGS) entry which is preliminary data.</text>
</comment>
<dbReference type="AlphaFoldDB" id="A0A8I0ADG2"/>